<evidence type="ECO:0000256" key="3">
    <source>
        <dbReference type="ARBA" id="ARBA00022832"/>
    </source>
</evidence>
<evidence type="ECO:0000256" key="1">
    <source>
        <dbReference type="ARBA" id="ARBA00005194"/>
    </source>
</evidence>
<dbReference type="PANTHER" id="PTHR43086">
    <property type="entry name" value="VERY-LONG-CHAIN 3-OXOOACYL-COA REDUCTASE"/>
    <property type="match status" value="1"/>
</dbReference>
<dbReference type="InterPro" id="IPR020904">
    <property type="entry name" value="Sc_DH/Rdtase_CS"/>
</dbReference>
<gene>
    <name evidence="10" type="primary">Bm2984</name>
    <name evidence="10" type="ORF">BM_Bm2984</name>
</gene>
<reference evidence="10" key="1">
    <citation type="journal article" date="2007" name="Science">
        <title>Draft genome of the filarial nematode parasite Brugia malayi.</title>
        <authorList>
            <person name="Ghedin E."/>
            <person name="Wang S."/>
            <person name="Spiro D."/>
            <person name="Caler E."/>
            <person name="Zhao Q."/>
            <person name="Crabtree J."/>
            <person name="Allen J.E."/>
            <person name="Delcher A.L."/>
            <person name="Guiliano D.B."/>
            <person name="Miranda-Saavedra D."/>
            <person name="Angiuoli S.V."/>
            <person name="Creasy T."/>
            <person name="Amedeo P."/>
            <person name="Haas B."/>
            <person name="El-Sayed N.M."/>
            <person name="Wortman J.R."/>
            <person name="Feldblyum T."/>
            <person name="Tallon L."/>
            <person name="Schatz M."/>
            <person name="Shumway M."/>
            <person name="Koo H."/>
            <person name="Salzberg S.L."/>
            <person name="Schobel S."/>
            <person name="Pertea M."/>
            <person name="Pop M."/>
            <person name="White O."/>
            <person name="Barton G.J."/>
            <person name="Carlow C.K."/>
            <person name="Crawford M.J."/>
            <person name="Daub J."/>
            <person name="Dimmic M.W."/>
            <person name="Estes C.F."/>
            <person name="Foster J.M."/>
            <person name="Ganatra M."/>
            <person name="Gregory W.F."/>
            <person name="Johnson N.M."/>
            <person name="Jin J."/>
            <person name="Komuniecki R."/>
            <person name="Korf I."/>
            <person name="Kumar S."/>
            <person name="Laney S."/>
            <person name="Li B.W."/>
            <person name="Li W."/>
            <person name="Lindblom T.H."/>
            <person name="Lustigman S."/>
            <person name="Ma D."/>
            <person name="Maina C.V."/>
            <person name="Martin D.M."/>
            <person name="McCarter J.P."/>
            <person name="McReynolds L."/>
            <person name="Mitreva M."/>
            <person name="Nutman T.B."/>
            <person name="Parkinson J."/>
            <person name="Peregrin-Alvarez J.M."/>
            <person name="Poole C."/>
            <person name="Ren Q."/>
            <person name="Saunders L."/>
            <person name="Sluder A.E."/>
            <person name="Smith K."/>
            <person name="Stanke M."/>
            <person name="Unnasch T.R."/>
            <person name="Ware J."/>
            <person name="Wei A.D."/>
            <person name="Weil G."/>
            <person name="Williams D.J."/>
            <person name="Zhang Y."/>
            <person name="Williams S.A."/>
            <person name="Fraser-Liggett C."/>
            <person name="Slatko B."/>
            <person name="Blaxter M.L."/>
            <person name="Scott A.L."/>
        </authorList>
    </citation>
    <scope>NUCLEOTIDE SEQUENCE</scope>
    <source>
        <strain evidence="10">FR3</strain>
    </source>
</reference>
<keyword evidence="6" id="KW-0560">Oxidoreductase</keyword>
<evidence type="ECO:0000256" key="2">
    <source>
        <dbReference type="ARBA" id="ARBA00022516"/>
    </source>
</evidence>
<dbReference type="GO" id="GO:0005783">
    <property type="term" value="C:endoplasmic reticulum"/>
    <property type="evidence" value="ECO:0007669"/>
    <property type="project" value="TreeGrafter"/>
</dbReference>
<dbReference type="InterPro" id="IPR002347">
    <property type="entry name" value="SDR_fam"/>
</dbReference>
<keyword evidence="5" id="KW-0752">Steroid biosynthesis</keyword>
<dbReference type="GO" id="GO:0016491">
    <property type="term" value="F:oxidoreductase activity"/>
    <property type="evidence" value="ECO:0007669"/>
    <property type="project" value="UniProtKB-KW"/>
</dbReference>
<evidence type="ECO:0000256" key="8">
    <source>
        <dbReference type="ARBA" id="ARBA00023160"/>
    </source>
</evidence>
<dbReference type="Pfam" id="PF00106">
    <property type="entry name" value="adh_short"/>
    <property type="match status" value="1"/>
</dbReference>
<evidence type="ECO:0000256" key="4">
    <source>
        <dbReference type="ARBA" id="ARBA00022857"/>
    </source>
</evidence>
<evidence type="ECO:0000313" key="10">
    <source>
        <dbReference type="EMBL" id="CDP99023.1"/>
    </source>
</evidence>
<reference evidence="10" key="2">
    <citation type="submission" date="2012-12" db="EMBL/GenBank/DDBJ databases">
        <authorList>
            <consortium name="WormBase Consortium"/>
            <person name="Ghedin E."/>
            <person name="Paulini M."/>
        </authorList>
    </citation>
    <scope>NUCLEOTIDE SEQUENCE</scope>
    <source>
        <strain evidence="10">FR3</strain>
    </source>
</reference>
<accession>A0A1I9G430</accession>
<dbReference type="PRINTS" id="PR00081">
    <property type="entry name" value="GDHRDH"/>
</dbReference>
<organism evidence="10">
    <name type="scientific">Brugia malayi</name>
    <name type="common">Filarial nematode worm</name>
    <dbReference type="NCBI Taxonomy" id="6279"/>
    <lineage>
        <taxon>Eukaryota</taxon>
        <taxon>Metazoa</taxon>
        <taxon>Ecdysozoa</taxon>
        <taxon>Nematoda</taxon>
        <taxon>Chromadorea</taxon>
        <taxon>Rhabditida</taxon>
        <taxon>Spirurina</taxon>
        <taxon>Spiruromorpha</taxon>
        <taxon>Filarioidea</taxon>
        <taxon>Onchocercidae</taxon>
        <taxon>Brugia</taxon>
    </lineage>
</organism>
<dbReference type="GO" id="GO:0030497">
    <property type="term" value="P:fatty acid elongation"/>
    <property type="evidence" value="ECO:0007669"/>
    <property type="project" value="TreeGrafter"/>
</dbReference>
<dbReference type="GO" id="GO:0006694">
    <property type="term" value="P:steroid biosynthetic process"/>
    <property type="evidence" value="ECO:0007669"/>
    <property type="project" value="UniProtKB-KW"/>
</dbReference>
<keyword evidence="3" id="KW-0276">Fatty acid metabolism</keyword>
<sequence>MAAVLPQMYERNSGIIVNVASSSAYYKLRWFSVYAASKKYISWLTKIVQKEYAKTNIIIQEVNPMIVVTKLAKVKKPSFFRPKADVYARSAVQTIGIIKHTTGYFAHQIKIHKRMIHFHKVIVARKMRQAAITEPTDAKNIGAQNKIISD</sequence>
<dbReference type="SUPFAM" id="SSF51735">
    <property type="entry name" value="NAD(P)-binding Rossmann-fold domains"/>
    <property type="match status" value="1"/>
</dbReference>
<comment type="similarity">
    <text evidence="9">Belongs to the short-chain dehydrogenases/reductases (SDR) family. 17-beta-HSD 3 subfamily.</text>
</comment>
<protein>
    <submittedName>
        <fullName evidence="10">Bm2984, isoform c</fullName>
    </submittedName>
</protein>
<comment type="pathway">
    <text evidence="1">Lipid metabolism; fatty acid biosynthesis.</text>
</comment>
<keyword evidence="4" id="KW-0521">NADP</keyword>
<dbReference type="PROSITE" id="PS00061">
    <property type="entry name" value="ADH_SHORT"/>
    <property type="match status" value="1"/>
</dbReference>
<dbReference type="AlphaFoldDB" id="A0A1I9G430"/>
<evidence type="ECO:0000256" key="7">
    <source>
        <dbReference type="ARBA" id="ARBA00023098"/>
    </source>
</evidence>
<keyword evidence="8" id="KW-0275">Fatty acid biosynthesis</keyword>
<dbReference type="Gene3D" id="3.40.50.720">
    <property type="entry name" value="NAD(P)-binding Rossmann-like Domain"/>
    <property type="match status" value="1"/>
</dbReference>
<keyword evidence="7" id="KW-0443">Lipid metabolism</keyword>
<evidence type="ECO:0000256" key="5">
    <source>
        <dbReference type="ARBA" id="ARBA00022955"/>
    </source>
</evidence>
<proteinExistence type="inferred from homology"/>
<evidence type="ECO:0000256" key="9">
    <source>
        <dbReference type="ARBA" id="ARBA00038261"/>
    </source>
</evidence>
<dbReference type="PANTHER" id="PTHR43086:SF2">
    <property type="entry name" value="HYDROXYSTEROID DEHYDROGENASE-LIKE PROTEIN 1"/>
    <property type="match status" value="1"/>
</dbReference>
<evidence type="ECO:0000256" key="6">
    <source>
        <dbReference type="ARBA" id="ARBA00023002"/>
    </source>
</evidence>
<name>A0A1I9G430_BRUMA</name>
<dbReference type="InterPro" id="IPR036291">
    <property type="entry name" value="NAD(P)-bd_dom_sf"/>
</dbReference>
<keyword evidence="2" id="KW-0444">Lipid biosynthesis</keyword>
<dbReference type="EMBL" id="LN857006">
    <property type="protein sequence ID" value="CDP99023.1"/>
    <property type="molecule type" value="Genomic_DNA"/>
</dbReference>